<protein>
    <submittedName>
        <fullName evidence="1">Uncharacterized protein</fullName>
    </submittedName>
</protein>
<evidence type="ECO:0000313" key="2">
    <source>
        <dbReference type="Proteomes" id="UP000285343"/>
    </source>
</evidence>
<comment type="caution">
    <text evidence="1">The sequence shown here is derived from an EMBL/GenBank/DDBJ whole genome shotgun (WGS) entry which is preliminary data.</text>
</comment>
<gene>
    <name evidence="1" type="ORF">DWW14_01295</name>
</gene>
<sequence>MRSKVGHVYPKAWDRTCDMSLAFLQQILKNFIICILQLFCKCLLGGKLMSCGRIAVLWQSNNEEGAILDNFSDSFE</sequence>
<dbReference type="AlphaFoldDB" id="A0A412XN71"/>
<name>A0A412XN71_BACUN</name>
<reference evidence="1 2" key="1">
    <citation type="submission" date="2018-08" db="EMBL/GenBank/DDBJ databases">
        <title>A genome reference for cultivated species of the human gut microbiota.</title>
        <authorList>
            <person name="Zou Y."/>
            <person name="Xue W."/>
            <person name="Luo G."/>
        </authorList>
    </citation>
    <scope>NUCLEOTIDE SEQUENCE [LARGE SCALE GENOMIC DNA]</scope>
    <source>
        <strain evidence="1 2">AF14-42</strain>
    </source>
</reference>
<proteinExistence type="predicted"/>
<organism evidence="1 2">
    <name type="scientific">Bacteroides uniformis</name>
    <dbReference type="NCBI Taxonomy" id="820"/>
    <lineage>
        <taxon>Bacteria</taxon>
        <taxon>Pseudomonadati</taxon>
        <taxon>Bacteroidota</taxon>
        <taxon>Bacteroidia</taxon>
        <taxon>Bacteroidales</taxon>
        <taxon>Bacteroidaceae</taxon>
        <taxon>Bacteroides</taxon>
    </lineage>
</organism>
<accession>A0A412XN71</accession>
<dbReference type="Proteomes" id="UP000285343">
    <property type="component" value="Unassembled WGS sequence"/>
</dbReference>
<evidence type="ECO:0000313" key="1">
    <source>
        <dbReference type="EMBL" id="RGV46590.1"/>
    </source>
</evidence>
<dbReference type="EMBL" id="QRZC01000001">
    <property type="protein sequence ID" value="RGV46590.1"/>
    <property type="molecule type" value="Genomic_DNA"/>
</dbReference>